<dbReference type="CDD" id="cd01428">
    <property type="entry name" value="ADK"/>
    <property type="match status" value="1"/>
</dbReference>
<feature type="binding site" evidence="7">
    <location>
        <position position="36"/>
    </location>
    <ligand>
        <name>AMP</name>
        <dbReference type="ChEBI" id="CHEBI:456215"/>
    </ligand>
</feature>
<feature type="region of interest" description="NMP" evidence="7">
    <location>
        <begin position="30"/>
        <end position="59"/>
    </location>
</feature>
<evidence type="ECO:0000256" key="3">
    <source>
        <dbReference type="ARBA" id="ARBA00022727"/>
    </source>
</evidence>
<feature type="binding site" evidence="7">
    <location>
        <position position="126"/>
    </location>
    <ligand>
        <name>Zn(2+)</name>
        <dbReference type="ChEBI" id="CHEBI:29105"/>
        <note>structural</note>
    </ligand>
</feature>
<feature type="binding site" evidence="7">
    <location>
        <position position="129"/>
    </location>
    <ligand>
        <name>Zn(2+)</name>
        <dbReference type="ChEBI" id="CHEBI:29105"/>
        <note>structural</note>
    </ligand>
</feature>
<protein>
    <recommendedName>
        <fullName evidence="7 9">Adenylate kinase</fullName>
        <shortName evidence="7">AK</shortName>
        <ecNumber evidence="7 9">2.7.4.3</ecNumber>
    </recommendedName>
    <alternativeName>
        <fullName evidence="7">ATP-AMP transphosphorylase</fullName>
    </alternativeName>
    <alternativeName>
        <fullName evidence="7">ATP:AMP phosphotransferase</fullName>
    </alternativeName>
    <alternativeName>
        <fullName evidence="7">Adenylate monophosphate kinase</fullName>
    </alternativeName>
</protein>
<dbReference type="Pfam" id="PF00406">
    <property type="entry name" value="ADK"/>
    <property type="match status" value="1"/>
</dbReference>
<comment type="function">
    <text evidence="7">Catalyzes the reversible transfer of the terminal phosphate group between ATP and AMP. Plays an important role in cellular energy homeostasis and in adenine nucleotide metabolism.</text>
</comment>
<comment type="domain">
    <text evidence="7">Consists of three domains, a large central CORE domain and two small peripheral domains, NMPbind and LID, which undergo movements during catalysis. The LID domain closes over the site of phosphoryl transfer upon ATP binding. Assembling and dissambling the active center during each catalytic cycle provides an effective means to prevent ATP hydrolysis. Some bacteria have evolved a zinc-coordinating structure that stabilizes the LID domain.</text>
</comment>
<keyword evidence="5 7" id="KW-0418">Kinase</keyword>
<feature type="binding site" evidence="7">
    <location>
        <begin position="57"/>
        <end position="59"/>
    </location>
    <ligand>
        <name>AMP</name>
        <dbReference type="ChEBI" id="CHEBI:456215"/>
    </ligand>
</feature>
<accession>A0ABR7IS53</accession>
<comment type="catalytic activity">
    <reaction evidence="7 9">
        <text>AMP + ATP = 2 ADP</text>
        <dbReference type="Rhea" id="RHEA:12973"/>
        <dbReference type="ChEBI" id="CHEBI:30616"/>
        <dbReference type="ChEBI" id="CHEBI:456215"/>
        <dbReference type="ChEBI" id="CHEBI:456216"/>
        <dbReference type="EC" id="2.7.4.3"/>
    </reaction>
</comment>
<feature type="binding site" evidence="7">
    <location>
        <position position="146"/>
    </location>
    <ligand>
        <name>Zn(2+)</name>
        <dbReference type="ChEBI" id="CHEBI:29105"/>
        <note>structural</note>
    </ligand>
</feature>
<evidence type="ECO:0000256" key="8">
    <source>
        <dbReference type="RuleBase" id="RU003330"/>
    </source>
</evidence>
<comment type="caution">
    <text evidence="11">The sequence shown here is derived from an EMBL/GenBank/DDBJ whole genome shotgun (WGS) entry which is preliminary data.</text>
</comment>
<feature type="domain" description="Adenylate kinase active site lid" evidence="10">
    <location>
        <begin position="123"/>
        <end position="158"/>
    </location>
</feature>
<dbReference type="NCBIfam" id="NF001381">
    <property type="entry name" value="PRK00279.1-3"/>
    <property type="match status" value="1"/>
</dbReference>
<dbReference type="InterPro" id="IPR027417">
    <property type="entry name" value="P-loop_NTPase"/>
</dbReference>
<evidence type="ECO:0000313" key="12">
    <source>
        <dbReference type="Proteomes" id="UP000649151"/>
    </source>
</evidence>
<dbReference type="SUPFAM" id="SSF52540">
    <property type="entry name" value="P-loop containing nucleoside triphosphate hydrolases"/>
    <property type="match status" value="1"/>
</dbReference>
<evidence type="ECO:0000313" key="11">
    <source>
        <dbReference type="EMBL" id="MBC5787973.1"/>
    </source>
</evidence>
<dbReference type="NCBIfam" id="TIGR01351">
    <property type="entry name" value="adk"/>
    <property type="match status" value="1"/>
</dbReference>
<comment type="subcellular location">
    <subcellularLocation>
        <location evidence="7 9">Cytoplasm</location>
    </subcellularLocation>
</comment>
<proteinExistence type="inferred from homology"/>
<keyword evidence="3 7" id="KW-0545">Nucleotide biosynthesis</keyword>
<dbReference type="EMBL" id="JACOQK010000001">
    <property type="protein sequence ID" value="MBC5787973.1"/>
    <property type="molecule type" value="Genomic_DNA"/>
</dbReference>
<dbReference type="InterPro" id="IPR007862">
    <property type="entry name" value="Adenylate_kinase_lid-dom"/>
</dbReference>
<dbReference type="PRINTS" id="PR00094">
    <property type="entry name" value="ADENYLTKNASE"/>
</dbReference>
<feature type="binding site" evidence="7">
    <location>
        <begin position="10"/>
        <end position="15"/>
    </location>
    <ligand>
        <name>ATP</name>
        <dbReference type="ChEBI" id="CHEBI:30616"/>
    </ligand>
</feature>
<dbReference type="Proteomes" id="UP000649151">
    <property type="component" value="Unassembled WGS sequence"/>
</dbReference>
<dbReference type="RefSeq" id="WP_069987426.1">
    <property type="nucleotide sequence ID" value="NZ_JACOQK010000001.1"/>
</dbReference>
<keyword evidence="2 7" id="KW-0479">Metal-binding</keyword>
<comment type="subunit">
    <text evidence="7 9">Monomer.</text>
</comment>
<feature type="binding site" evidence="7">
    <location>
        <position position="156"/>
    </location>
    <ligand>
        <name>AMP</name>
        <dbReference type="ChEBI" id="CHEBI:456215"/>
    </ligand>
</feature>
<keyword evidence="7" id="KW-0963">Cytoplasm</keyword>
<keyword evidence="7 9" id="KW-0067">ATP-binding</keyword>
<dbReference type="NCBIfam" id="NF011100">
    <property type="entry name" value="PRK14527.1"/>
    <property type="match status" value="1"/>
</dbReference>
<evidence type="ECO:0000256" key="4">
    <source>
        <dbReference type="ARBA" id="ARBA00022741"/>
    </source>
</evidence>
<evidence type="ECO:0000256" key="1">
    <source>
        <dbReference type="ARBA" id="ARBA00022679"/>
    </source>
</evidence>
<evidence type="ECO:0000256" key="7">
    <source>
        <dbReference type="HAMAP-Rule" id="MF_00235"/>
    </source>
</evidence>
<reference evidence="11 12" key="1">
    <citation type="submission" date="2020-08" db="EMBL/GenBank/DDBJ databases">
        <title>Genome public.</title>
        <authorList>
            <person name="Liu C."/>
            <person name="Sun Q."/>
        </authorList>
    </citation>
    <scope>NUCLEOTIDE SEQUENCE [LARGE SCALE GENOMIC DNA]</scope>
    <source>
        <strain evidence="11 12">NSJ-27</strain>
    </source>
</reference>
<dbReference type="InterPro" id="IPR006259">
    <property type="entry name" value="Adenyl_kin_sub"/>
</dbReference>
<dbReference type="Pfam" id="PF05191">
    <property type="entry name" value="ADK_lid"/>
    <property type="match status" value="1"/>
</dbReference>
<keyword evidence="12" id="KW-1185">Reference proteome</keyword>
<dbReference type="EC" id="2.7.4.3" evidence="7 9"/>
<dbReference type="PROSITE" id="PS00113">
    <property type="entry name" value="ADENYLATE_KINASE"/>
    <property type="match status" value="1"/>
</dbReference>
<dbReference type="PANTHER" id="PTHR23359">
    <property type="entry name" value="NUCLEOTIDE KINASE"/>
    <property type="match status" value="1"/>
</dbReference>
<dbReference type="HAMAP" id="MF_00235">
    <property type="entry name" value="Adenylate_kinase_Adk"/>
    <property type="match status" value="1"/>
</dbReference>
<evidence type="ECO:0000256" key="6">
    <source>
        <dbReference type="ARBA" id="ARBA00022833"/>
    </source>
</evidence>
<dbReference type="GO" id="GO:0004017">
    <property type="term" value="F:AMP kinase activity"/>
    <property type="evidence" value="ECO:0007669"/>
    <property type="project" value="UniProtKB-EC"/>
</dbReference>
<dbReference type="NCBIfam" id="NF001380">
    <property type="entry name" value="PRK00279.1-2"/>
    <property type="match status" value="1"/>
</dbReference>
<name>A0ABR7IS53_9CLOT</name>
<feature type="binding site" evidence="7">
    <location>
        <position position="195"/>
    </location>
    <ligand>
        <name>ATP</name>
        <dbReference type="ChEBI" id="CHEBI:30616"/>
    </ligand>
</feature>
<evidence type="ECO:0000259" key="10">
    <source>
        <dbReference type="Pfam" id="PF05191"/>
    </source>
</evidence>
<feature type="binding site" evidence="7">
    <location>
        <begin position="132"/>
        <end position="133"/>
    </location>
    <ligand>
        <name>ATP</name>
        <dbReference type="ChEBI" id="CHEBI:30616"/>
    </ligand>
</feature>
<keyword evidence="6 7" id="KW-0862">Zinc</keyword>
<sequence length="210" mass="22887">MNLILLGAPGAGKGTQAEIICDTLKIPAISTGNILREAVKNGTELGLKAKEYMESGNLVPDEVVIGLLKERIAQPDCENGYVLDGFPRTVPQAEALDAMGVVIDRVIDIEVPDEKIQARLSGRRVCESCGASYHVMYKPSAEEGKCDKCGGNTVQRKDDHPDTIKERLTVYHEQTEPLKDYYTKTGKLVIVEGQEDVKDTTALTLKALEA</sequence>
<feature type="binding site" evidence="7">
    <location>
        <begin position="85"/>
        <end position="88"/>
    </location>
    <ligand>
        <name>AMP</name>
        <dbReference type="ChEBI" id="CHEBI:456215"/>
    </ligand>
</feature>
<feature type="binding site" evidence="7">
    <location>
        <position position="123"/>
    </location>
    <ligand>
        <name>ATP</name>
        <dbReference type="ChEBI" id="CHEBI:30616"/>
    </ligand>
</feature>
<feature type="binding site" evidence="7">
    <location>
        <position position="31"/>
    </location>
    <ligand>
        <name>AMP</name>
        <dbReference type="ChEBI" id="CHEBI:456215"/>
    </ligand>
</feature>
<dbReference type="Gene3D" id="3.40.50.300">
    <property type="entry name" value="P-loop containing nucleotide triphosphate hydrolases"/>
    <property type="match status" value="1"/>
</dbReference>
<feature type="binding site" evidence="7">
    <location>
        <position position="167"/>
    </location>
    <ligand>
        <name>AMP</name>
        <dbReference type="ChEBI" id="CHEBI:456215"/>
    </ligand>
</feature>
<dbReference type="InterPro" id="IPR000850">
    <property type="entry name" value="Adenylat/UMP-CMP_kin"/>
</dbReference>
<feature type="region of interest" description="LID" evidence="7">
    <location>
        <begin position="122"/>
        <end position="159"/>
    </location>
</feature>
<keyword evidence="4 7" id="KW-0547">Nucleotide-binding</keyword>
<evidence type="ECO:0000256" key="9">
    <source>
        <dbReference type="RuleBase" id="RU003331"/>
    </source>
</evidence>
<gene>
    <name evidence="7" type="primary">adk</name>
    <name evidence="11" type="ORF">H8Z77_08090</name>
</gene>
<keyword evidence="1 7" id="KW-0808">Transferase</keyword>
<feature type="binding site" evidence="7">
    <location>
        <position position="92"/>
    </location>
    <ligand>
        <name>AMP</name>
        <dbReference type="ChEBI" id="CHEBI:456215"/>
    </ligand>
</feature>
<comment type="pathway">
    <text evidence="7">Purine metabolism; AMP biosynthesis via salvage pathway; AMP from ADP: step 1/1.</text>
</comment>
<evidence type="ECO:0000256" key="5">
    <source>
        <dbReference type="ARBA" id="ARBA00022777"/>
    </source>
</evidence>
<feature type="binding site" evidence="7">
    <location>
        <position position="149"/>
    </location>
    <ligand>
        <name>Zn(2+)</name>
        <dbReference type="ChEBI" id="CHEBI:29105"/>
        <note>structural</note>
    </ligand>
</feature>
<dbReference type="InterPro" id="IPR033690">
    <property type="entry name" value="Adenylat_kinase_CS"/>
</dbReference>
<organism evidence="11 12">
    <name type="scientific">Clostridium facile</name>
    <dbReference type="NCBI Taxonomy" id="2763035"/>
    <lineage>
        <taxon>Bacteria</taxon>
        <taxon>Bacillati</taxon>
        <taxon>Bacillota</taxon>
        <taxon>Clostridia</taxon>
        <taxon>Eubacteriales</taxon>
        <taxon>Clostridiaceae</taxon>
        <taxon>Clostridium</taxon>
    </lineage>
</organism>
<evidence type="ECO:0000256" key="2">
    <source>
        <dbReference type="ARBA" id="ARBA00022723"/>
    </source>
</evidence>
<comment type="similarity">
    <text evidence="7 8">Belongs to the adenylate kinase family.</text>
</comment>
<dbReference type="NCBIfam" id="NF001379">
    <property type="entry name" value="PRK00279.1-1"/>
    <property type="match status" value="1"/>
</dbReference>